<evidence type="ECO:0000256" key="2">
    <source>
        <dbReference type="ARBA" id="ARBA00004496"/>
    </source>
</evidence>
<dbReference type="InterPro" id="IPR038092">
    <property type="entry name" value="PHAX_RNA-binding_sf"/>
</dbReference>
<dbReference type="Proteomes" id="UP000050794">
    <property type="component" value="Unassembled WGS sequence"/>
</dbReference>
<keyword evidence="7" id="KW-0694">RNA-binding</keyword>
<evidence type="ECO:0000256" key="9">
    <source>
        <dbReference type="ARBA" id="ARBA00023242"/>
    </source>
</evidence>
<keyword evidence="6" id="KW-0963">Cytoplasm</keyword>
<comment type="similarity">
    <text evidence="3">Belongs to the PHAX family.</text>
</comment>
<dbReference type="Gene3D" id="1.10.10.1440">
    <property type="entry name" value="PHAX RNA-binding domain"/>
    <property type="match status" value="1"/>
</dbReference>
<dbReference type="GO" id="GO:0015031">
    <property type="term" value="P:protein transport"/>
    <property type="evidence" value="ECO:0007669"/>
    <property type="project" value="UniProtKB-KW"/>
</dbReference>
<evidence type="ECO:0000256" key="4">
    <source>
        <dbReference type="ARBA" id="ARBA00016856"/>
    </source>
</evidence>
<keyword evidence="12" id="KW-1185">Reference proteome</keyword>
<evidence type="ECO:0000256" key="1">
    <source>
        <dbReference type="ARBA" id="ARBA00004123"/>
    </source>
</evidence>
<dbReference type="PANTHER" id="PTHR13135:SF0">
    <property type="entry name" value="PHOSPHORYLATED ADAPTER RNA EXPORT PROTEIN"/>
    <property type="match status" value="1"/>
</dbReference>
<dbReference type="Pfam" id="PF10258">
    <property type="entry name" value="PHAX_RNA-bd"/>
    <property type="match status" value="1"/>
</dbReference>
<dbReference type="GO" id="GO:0003723">
    <property type="term" value="F:RNA binding"/>
    <property type="evidence" value="ECO:0007669"/>
    <property type="project" value="UniProtKB-KW"/>
</dbReference>
<proteinExistence type="inferred from homology"/>
<evidence type="ECO:0000256" key="5">
    <source>
        <dbReference type="ARBA" id="ARBA00022448"/>
    </source>
</evidence>
<keyword evidence="9" id="KW-0539">Nucleus</keyword>
<evidence type="ECO:0000313" key="13">
    <source>
        <dbReference type="WBParaSite" id="TCNE_0001118301-mRNA-1"/>
    </source>
</evidence>
<organism evidence="12 13">
    <name type="scientific">Toxocara canis</name>
    <name type="common">Canine roundworm</name>
    <dbReference type="NCBI Taxonomy" id="6265"/>
    <lineage>
        <taxon>Eukaryota</taxon>
        <taxon>Metazoa</taxon>
        <taxon>Ecdysozoa</taxon>
        <taxon>Nematoda</taxon>
        <taxon>Chromadorea</taxon>
        <taxon>Rhabditida</taxon>
        <taxon>Spirurina</taxon>
        <taxon>Ascaridomorpha</taxon>
        <taxon>Ascaridoidea</taxon>
        <taxon>Toxocaridae</taxon>
        <taxon>Toxocara</taxon>
    </lineage>
</organism>
<evidence type="ECO:0000256" key="8">
    <source>
        <dbReference type="ARBA" id="ARBA00022927"/>
    </source>
</evidence>
<dbReference type="WBParaSite" id="TCNE_0001118301-mRNA-1">
    <property type="protein sequence ID" value="TCNE_0001118301-mRNA-1"/>
    <property type="gene ID" value="TCNE_0001118301"/>
</dbReference>
<dbReference type="InterPro" id="IPR039047">
    <property type="entry name" value="PHAX"/>
</dbReference>
<accession>A0A183URR3</accession>
<dbReference type="GO" id="GO:0006408">
    <property type="term" value="P:snRNA export from nucleus"/>
    <property type="evidence" value="ECO:0007669"/>
    <property type="project" value="InterPro"/>
</dbReference>
<evidence type="ECO:0000313" key="12">
    <source>
        <dbReference type="Proteomes" id="UP000050794"/>
    </source>
</evidence>
<feature type="domain" description="Phosphorylated adapter RNA export protein RNA-binding" evidence="11">
    <location>
        <begin position="236"/>
        <end position="296"/>
    </location>
</feature>
<dbReference type="InterPro" id="IPR019385">
    <property type="entry name" value="PHAX_RNA-binding_domain"/>
</dbReference>
<sequence>LNVWSEMLQEREITEGVSGNLDIQGEVMKVDRGVESYTLPTHQLDSANLDRRPIQQYTDVLFDDTDLDSANDANGSKVIYKLVSTTRMRGTVTRVAGDIVETEAVIVGRRVILNDAWTRPVAAGIILMTLTQFGYLETAVRKDALFGADIIFLHAFEGSQRGRFHARGNRKRTWNDRRARAAFVSEEYSLDALMATKIPLGLDIDEVGKRIAKALGERDGSSIIMWVVCRLVFRKIFRAVRSVGETLALKLFEEARNVEASGGMLVVDGSRRRTPGGVFLALFKANPDVPQAAKAMMSNMQKVSARGTRKCGETFDKEEAMLKPLLNATDVIRAECASEMSETKVENLETSIEDGEIADD</sequence>
<evidence type="ECO:0000256" key="3">
    <source>
        <dbReference type="ARBA" id="ARBA00006094"/>
    </source>
</evidence>
<evidence type="ECO:0000256" key="6">
    <source>
        <dbReference type="ARBA" id="ARBA00022490"/>
    </source>
</evidence>
<dbReference type="GO" id="GO:0005634">
    <property type="term" value="C:nucleus"/>
    <property type="evidence" value="ECO:0007669"/>
    <property type="project" value="UniProtKB-SubCell"/>
</dbReference>
<evidence type="ECO:0000256" key="10">
    <source>
        <dbReference type="ARBA" id="ARBA00030834"/>
    </source>
</evidence>
<evidence type="ECO:0000256" key="7">
    <source>
        <dbReference type="ARBA" id="ARBA00022884"/>
    </source>
</evidence>
<reference evidence="13" key="1">
    <citation type="submission" date="2016-06" db="UniProtKB">
        <authorList>
            <consortium name="WormBaseParasite"/>
        </authorList>
    </citation>
    <scope>IDENTIFICATION</scope>
</reference>
<protein>
    <recommendedName>
        <fullName evidence="4">Phosphorylated adapter RNA export protein</fullName>
    </recommendedName>
    <alternativeName>
        <fullName evidence="10">RNA U small nuclear RNA export adapter protein</fullName>
    </alternativeName>
</protein>
<name>A0A183URR3_TOXCA</name>
<evidence type="ECO:0000259" key="11">
    <source>
        <dbReference type="Pfam" id="PF10258"/>
    </source>
</evidence>
<dbReference type="PANTHER" id="PTHR13135">
    <property type="entry name" value="CYTOSOLIC RESINIFERATOXIN BINDING PROTEIN RBP-26"/>
    <property type="match status" value="1"/>
</dbReference>
<dbReference type="AlphaFoldDB" id="A0A183URR3"/>
<keyword evidence="8" id="KW-0653">Protein transport</keyword>
<comment type="subcellular location">
    <subcellularLocation>
        <location evidence="2">Cytoplasm</location>
    </subcellularLocation>
    <subcellularLocation>
        <location evidence="1">Nucleus</location>
    </subcellularLocation>
</comment>
<dbReference type="GO" id="GO:0005737">
    <property type="term" value="C:cytoplasm"/>
    <property type="evidence" value="ECO:0007669"/>
    <property type="project" value="UniProtKB-SubCell"/>
</dbReference>
<keyword evidence="5" id="KW-0813">Transport</keyword>